<sequence>MNSNQKSDTTNLESHASAVHQNANICQEINDLRLKQKELEEKLKNIEYDVIKKDEIDNYRKQIEKYQSVLTYKNKLECFPGENLEIFRIFIWNLCSDVCNWKLLAHSIYHIEHLINNLDNYQLKEILKKQFQILLNEFKLFMKELINLQIKSSTSSSEINLSDEIEQYIQNLKNNMMNLKELILINTERFHTSQAGTDAIQTLLQAIDNINFDCKKFNKQDENQIRLLTLKQDLLEKVNKTDLIKIKSYIDNQIKELIELNKKNAKQLEQIKLSKTSTCEARYMQTILSNNSLLSSYKKQNRAYSYQSSRPYITLELDHIRKYQQQALLKSPYGTIPLYRRQAWAAANLFHDHPLHLLRHMQNSLRMQIHHLLNYDLSDLCNRNQKTKKTDKNSNIKIFNTSRDISIVGNDNKLYRGQIDSCEIIPLKNIKEKKLKLKANINENIEINFDQFDQINKTIGDEYLFEYLDWQTKFNEQVDLPDELCEELFSHWKSILCKEQPCDCNSEIKFEENDLTNIQTDSTLSNRTNDDQCISNDFEEYPIDESICLCSQYSCECLKDNQDEIQDSSSNILLNNQSDELTNETNIQQESEIIPNDSIPIVQEEIILSDCFINQNDQWTQQFDLFQSTYQPLSEQNNKLFDSMNCANLDLDDPTAFRQQILDHYQQYN</sequence>
<organism evidence="2 4">
    <name type="scientific">Adineta steineri</name>
    <dbReference type="NCBI Taxonomy" id="433720"/>
    <lineage>
        <taxon>Eukaryota</taxon>
        <taxon>Metazoa</taxon>
        <taxon>Spiralia</taxon>
        <taxon>Gnathifera</taxon>
        <taxon>Rotifera</taxon>
        <taxon>Eurotatoria</taxon>
        <taxon>Bdelloidea</taxon>
        <taxon>Adinetida</taxon>
        <taxon>Adinetidae</taxon>
        <taxon>Adineta</taxon>
    </lineage>
</organism>
<keyword evidence="1" id="KW-0175">Coiled coil</keyword>
<evidence type="ECO:0000256" key="1">
    <source>
        <dbReference type="SAM" id="Coils"/>
    </source>
</evidence>
<protein>
    <submittedName>
        <fullName evidence="2">Uncharacterized protein</fullName>
    </submittedName>
</protein>
<dbReference type="Proteomes" id="UP000663881">
    <property type="component" value="Unassembled WGS sequence"/>
</dbReference>
<dbReference type="EMBL" id="CAJOAY010000080">
    <property type="protein sequence ID" value="CAF3526179.1"/>
    <property type="molecule type" value="Genomic_DNA"/>
</dbReference>
<accession>A0A813T0Z8</accession>
<evidence type="ECO:0000313" key="2">
    <source>
        <dbReference type="EMBL" id="CAF0807404.1"/>
    </source>
</evidence>
<name>A0A813T0Z8_9BILA</name>
<dbReference type="OrthoDB" id="10015391at2759"/>
<feature type="coiled-coil region" evidence="1">
    <location>
        <begin position="22"/>
        <end position="49"/>
    </location>
</feature>
<dbReference type="Proteomes" id="UP000663891">
    <property type="component" value="Unassembled WGS sequence"/>
</dbReference>
<dbReference type="AlphaFoldDB" id="A0A813T0Z8"/>
<gene>
    <name evidence="3" type="ORF">OKA104_LOCUS2866</name>
    <name evidence="2" type="ORF">VCS650_LOCUS4354</name>
</gene>
<dbReference type="EMBL" id="CAJNON010000024">
    <property type="protein sequence ID" value="CAF0807404.1"/>
    <property type="molecule type" value="Genomic_DNA"/>
</dbReference>
<reference evidence="2" key="1">
    <citation type="submission" date="2021-02" db="EMBL/GenBank/DDBJ databases">
        <authorList>
            <person name="Nowell W R."/>
        </authorList>
    </citation>
    <scope>NUCLEOTIDE SEQUENCE</scope>
</reference>
<evidence type="ECO:0000313" key="4">
    <source>
        <dbReference type="Proteomes" id="UP000663891"/>
    </source>
</evidence>
<feature type="coiled-coil region" evidence="1">
    <location>
        <begin position="162"/>
        <end position="189"/>
    </location>
</feature>
<comment type="caution">
    <text evidence="2">The sequence shown here is derived from an EMBL/GenBank/DDBJ whole genome shotgun (WGS) entry which is preliminary data.</text>
</comment>
<evidence type="ECO:0000313" key="3">
    <source>
        <dbReference type="EMBL" id="CAF3526179.1"/>
    </source>
</evidence>
<proteinExistence type="predicted"/>